<protein>
    <submittedName>
        <fullName evidence="2">Uncharacterized protein</fullName>
    </submittedName>
</protein>
<organism evidence="2 3">
    <name type="scientific">Platanthera guangdongensis</name>
    <dbReference type="NCBI Taxonomy" id="2320717"/>
    <lineage>
        <taxon>Eukaryota</taxon>
        <taxon>Viridiplantae</taxon>
        <taxon>Streptophyta</taxon>
        <taxon>Embryophyta</taxon>
        <taxon>Tracheophyta</taxon>
        <taxon>Spermatophyta</taxon>
        <taxon>Magnoliopsida</taxon>
        <taxon>Liliopsida</taxon>
        <taxon>Asparagales</taxon>
        <taxon>Orchidaceae</taxon>
        <taxon>Orchidoideae</taxon>
        <taxon>Orchideae</taxon>
        <taxon>Orchidinae</taxon>
        <taxon>Platanthera</taxon>
    </lineage>
</organism>
<sequence length="92" mass="10107">MFSQVVATGEDSWAPSIGSLPPDVGRIQLEDREEQRNDIFFDVRFTSIYSSIEAAASCHGQRGCGVDFQQPRATGKPGSILLCSRAHQVQDH</sequence>
<accession>A0ABR2MXX2</accession>
<dbReference type="EMBL" id="JBBWWR010000003">
    <property type="protein sequence ID" value="KAK8968786.1"/>
    <property type="molecule type" value="Genomic_DNA"/>
</dbReference>
<reference evidence="2 3" key="1">
    <citation type="journal article" date="2022" name="Nat. Plants">
        <title>Genomes of leafy and leafless Platanthera orchids illuminate the evolution of mycoheterotrophy.</title>
        <authorList>
            <person name="Li M.H."/>
            <person name="Liu K.W."/>
            <person name="Li Z."/>
            <person name="Lu H.C."/>
            <person name="Ye Q.L."/>
            <person name="Zhang D."/>
            <person name="Wang J.Y."/>
            <person name="Li Y.F."/>
            <person name="Zhong Z.M."/>
            <person name="Liu X."/>
            <person name="Yu X."/>
            <person name="Liu D.K."/>
            <person name="Tu X.D."/>
            <person name="Liu B."/>
            <person name="Hao Y."/>
            <person name="Liao X.Y."/>
            <person name="Jiang Y.T."/>
            <person name="Sun W.H."/>
            <person name="Chen J."/>
            <person name="Chen Y.Q."/>
            <person name="Ai Y."/>
            <person name="Zhai J.W."/>
            <person name="Wu S.S."/>
            <person name="Zhou Z."/>
            <person name="Hsiao Y.Y."/>
            <person name="Wu W.L."/>
            <person name="Chen Y.Y."/>
            <person name="Lin Y.F."/>
            <person name="Hsu J.L."/>
            <person name="Li C.Y."/>
            <person name="Wang Z.W."/>
            <person name="Zhao X."/>
            <person name="Zhong W.Y."/>
            <person name="Ma X.K."/>
            <person name="Ma L."/>
            <person name="Huang J."/>
            <person name="Chen G.Z."/>
            <person name="Huang M.Z."/>
            <person name="Huang L."/>
            <person name="Peng D.H."/>
            <person name="Luo Y.B."/>
            <person name="Zou S.Q."/>
            <person name="Chen S.P."/>
            <person name="Lan S."/>
            <person name="Tsai W.C."/>
            <person name="Van de Peer Y."/>
            <person name="Liu Z.J."/>
        </authorList>
    </citation>
    <scope>NUCLEOTIDE SEQUENCE [LARGE SCALE GENOMIC DNA]</scope>
    <source>
        <strain evidence="2">Lor288</strain>
    </source>
</reference>
<evidence type="ECO:0000313" key="2">
    <source>
        <dbReference type="EMBL" id="KAK8968786.1"/>
    </source>
</evidence>
<proteinExistence type="predicted"/>
<evidence type="ECO:0000313" key="3">
    <source>
        <dbReference type="Proteomes" id="UP001412067"/>
    </source>
</evidence>
<name>A0ABR2MXX2_9ASPA</name>
<evidence type="ECO:0000256" key="1">
    <source>
        <dbReference type="SAM" id="MobiDB-lite"/>
    </source>
</evidence>
<comment type="caution">
    <text evidence="2">The sequence shown here is derived from an EMBL/GenBank/DDBJ whole genome shotgun (WGS) entry which is preliminary data.</text>
</comment>
<gene>
    <name evidence="2" type="ORF">KSP40_PGU012682</name>
</gene>
<dbReference type="Proteomes" id="UP001412067">
    <property type="component" value="Unassembled WGS sequence"/>
</dbReference>
<keyword evidence="3" id="KW-1185">Reference proteome</keyword>
<feature type="region of interest" description="Disordered" evidence="1">
    <location>
        <begin position="1"/>
        <end position="20"/>
    </location>
</feature>